<evidence type="ECO:0000313" key="1">
    <source>
        <dbReference type="EMBL" id="EMI25864.1"/>
    </source>
</evidence>
<proteinExistence type="predicted"/>
<dbReference type="AlphaFoldDB" id="M5SI50"/>
<organism evidence="1 2">
    <name type="scientific">Rhodopirellula europaea SH398</name>
    <dbReference type="NCBI Taxonomy" id="1263868"/>
    <lineage>
        <taxon>Bacteria</taxon>
        <taxon>Pseudomonadati</taxon>
        <taxon>Planctomycetota</taxon>
        <taxon>Planctomycetia</taxon>
        <taxon>Pirellulales</taxon>
        <taxon>Pirellulaceae</taxon>
        <taxon>Rhodopirellula</taxon>
    </lineage>
</organism>
<dbReference type="Proteomes" id="UP000011996">
    <property type="component" value="Unassembled WGS sequence"/>
</dbReference>
<sequence length="41" mass="4353">MAARIGWIAAIGVDSRSWLIDAGYELLRCENCAASSGRGLV</sequence>
<gene>
    <name evidence="1" type="ORF">RESH_03485</name>
</gene>
<name>M5SI50_9BACT</name>
<dbReference type="EMBL" id="ANOF01000111">
    <property type="protein sequence ID" value="EMI25864.1"/>
    <property type="molecule type" value="Genomic_DNA"/>
</dbReference>
<accession>M5SI50</accession>
<protein>
    <submittedName>
        <fullName evidence="1">Uncharacterized protein</fullName>
    </submittedName>
</protein>
<dbReference type="PATRIC" id="fig|1263868.3.peg.3758"/>
<comment type="caution">
    <text evidence="1">The sequence shown here is derived from an EMBL/GenBank/DDBJ whole genome shotgun (WGS) entry which is preliminary data.</text>
</comment>
<evidence type="ECO:0000313" key="2">
    <source>
        <dbReference type="Proteomes" id="UP000011996"/>
    </source>
</evidence>
<reference evidence="1 2" key="1">
    <citation type="journal article" date="2013" name="Mar. Genomics">
        <title>Expression of sulfatases in Rhodopirellula baltica and the diversity of sulfatases in the genus Rhodopirellula.</title>
        <authorList>
            <person name="Wegner C.E."/>
            <person name="Richter-Heitmann T."/>
            <person name="Klindworth A."/>
            <person name="Klockow C."/>
            <person name="Richter M."/>
            <person name="Achstetter T."/>
            <person name="Glockner F.O."/>
            <person name="Harder J."/>
        </authorList>
    </citation>
    <scope>NUCLEOTIDE SEQUENCE [LARGE SCALE GENOMIC DNA]</scope>
    <source>
        <strain evidence="1 2">SH398</strain>
    </source>
</reference>